<reference evidence="2 3" key="1">
    <citation type="submission" date="2016-11" db="EMBL/GenBank/DDBJ databases">
        <title>The macronuclear genome of Stentor coeruleus: a giant cell with tiny introns.</title>
        <authorList>
            <person name="Slabodnick M."/>
            <person name="Ruby J.G."/>
            <person name="Reiff S.B."/>
            <person name="Swart E.C."/>
            <person name="Gosai S."/>
            <person name="Prabakaran S."/>
            <person name="Witkowska E."/>
            <person name="Larue G.E."/>
            <person name="Fisher S."/>
            <person name="Freeman R.M."/>
            <person name="Gunawardena J."/>
            <person name="Chu W."/>
            <person name="Stover N.A."/>
            <person name="Gregory B.D."/>
            <person name="Nowacki M."/>
            <person name="Derisi J."/>
            <person name="Roy S.W."/>
            <person name="Marshall W.F."/>
            <person name="Sood P."/>
        </authorList>
    </citation>
    <scope>NUCLEOTIDE SEQUENCE [LARGE SCALE GENOMIC DNA]</scope>
    <source>
        <strain evidence="2">WM001</strain>
    </source>
</reference>
<evidence type="ECO:0000313" key="2">
    <source>
        <dbReference type="EMBL" id="OMJ74127.1"/>
    </source>
</evidence>
<gene>
    <name evidence="2" type="ORF">SteCoe_27014</name>
</gene>
<evidence type="ECO:0000256" key="1">
    <source>
        <dbReference type="SAM" id="MobiDB-lite"/>
    </source>
</evidence>
<evidence type="ECO:0000313" key="3">
    <source>
        <dbReference type="Proteomes" id="UP000187209"/>
    </source>
</evidence>
<protein>
    <submittedName>
        <fullName evidence="2">Uncharacterized protein</fullName>
    </submittedName>
</protein>
<sequence>MRATDLGFRSPKEKTAEFYSPTVTFDGRVLPILHQNAHPTFSRSRRFSQYELEARKTGVKAGPGAYNLIQNPGREWHISGTPLYKTLHGNVDTGDNGYIFVGNSLLYEPSFVSNRKQSLKEHSVDGVFFKESTRKSSSMKNSEEIYQELEIRDKVFSKRSQENKATEHTDNTKETYRDGVKKLNEKKRFKSALGRPRTVNDRYTRSPYIMDKTNKIVNKVNENQVKTSL</sequence>
<dbReference type="AlphaFoldDB" id="A0A1R2BBK3"/>
<name>A0A1R2BBK3_9CILI</name>
<feature type="region of interest" description="Disordered" evidence="1">
    <location>
        <begin position="158"/>
        <end position="177"/>
    </location>
</feature>
<comment type="caution">
    <text evidence="2">The sequence shown here is derived from an EMBL/GenBank/DDBJ whole genome shotgun (WGS) entry which is preliminary data.</text>
</comment>
<accession>A0A1R2BBK3</accession>
<dbReference type="Proteomes" id="UP000187209">
    <property type="component" value="Unassembled WGS sequence"/>
</dbReference>
<organism evidence="2 3">
    <name type="scientific">Stentor coeruleus</name>
    <dbReference type="NCBI Taxonomy" id="5963"/>
    <lineage>
        <taxon>Eukaryota</taxon>
        <taxon>Sar</taxon>
        <taxon>Alveolata</taxon>
        <taxon>Ciliophora</taxon>
        <taxon>Postciliodesmatophora</taxon>
        <taxon>Heterotrichea</taxon>
        <taxon>Heterotrichida</taxon>
        <taxon>Stentoridae</taxon>
        <taxon>Stentor</taxon>
    </lineage>
</organism>
<dbReference type="OrthoDB" id="319236at2759"/>
<dbReference type="EMBL" id="MPUH01000772">
    <property type="protein sequence ID" value="OMJ74127.1"/>
    <property type="molecule type" value="Genomic_DNA"/>
</dbReference>
<keyword evidence="3" id="KW-1185">Reference proteome</keyword>
<proteinExistence type="predicted"/>